<protein>
    <submittedName>
        <fullName evidence="1">Uncharacterized protein</fullName>
    </submittedName>
</protein>
<comment type="caution">
    <text evidence="1">The sequence shown here is derived from an EMBL/GenBank/DDBJ whole genome shotgun (WGS) entry which is preliminary data.</text>
</comment>
<keyword evidence="2" id="KW-1185">Reference proteome</keyword>
<proteinExistence type="predicted"/>
<dbReference type="Proteomes" id="UP001607302">
    <property type="component" value="Unassembled WGS sequence"/>
</dbReference>
<dbReference type="EMBL" id="JAUDFV010000141">
    <property type="protein sequence ID" value="KAL2722586.1"/>
    <property type="molecule type" value="Genomic_DNA"/>
</dbReference>
<dbReference type="AlphaFoldDB" id="A0ABD2AQC8"/>
<evidence type="ECO:0000313" key="2">
    <source>
        <dbReference type="Proteomes" id="UP001607302"/>
    </source>
</evidence>
<gene>
    <name evidence="1" type="ORF">V1478_009449</name>
</gene>
<accession>A0ABD2AQC8</accession>
<evidence type="ECO:0000313" key="1">
    <source>
        <dbReference type="EMBL" id="KAL2722586.1"/>
    </source>
</evidence>
<reference evidence="1 2" key="1">
    <citation type="journal article" date="2024" name="Ann. Entomol. Soc. Am.">
        <title>Genomic analyses of the southern and eastern yellowjacket wasps (Hymenoptera: Vespidae) reveal evolutionary signatures of social life.</title>
        <authorList>
            <person name="Catto M.A."/>
            <person name="Caine P.B."/>
            <person name="Orr S.E."/>
            <person name="Hunt B.G."/>
            <person name="Goodisman M.A.D."/>
        </authorList>
    </citation>
    <scope>NUCLEOTIDE SEQUENCE [LARGE SCALE GENOMIC DNA]</scope>
    <source>
        <strain evidence="1">233</strain>
        <tissue evidence="1">Head and thorax</tissue>
    </source>
</reference>
<organism evidence="1 2">
    <name type="scientific">Vespula squamosa</name>
    <name type="common">Southern yellow jacket</name>
    <name type="synonym">Wasp</name>
    <dbReference type="NCBI Taxonomy" id="30214"/>
    <lineage>
        <taxon>Eukaryota</taxon>
        <taxon>Metazoa</taxon>
        <taxon>Ecdysozoa</taxon>
        <taxon>Arthropoda</taxon>
        <taxon>Hexapoda</taxon>
        <taxon>Insecta</taxon>
        <taxon>Pterygota</taxon>
        <taxon>Neoptera</taxon>
        <taxon>Endopterygota</taxon>
        <taxon>Hymenoptera</taxon>
        <taxon>Apocrita</taxon>
        <taxon>Aculeata</taxon>
        <taxon>Vespoidea</taxon>
        <taxon>Vespidae</taxon>
        <taxon>Vespinae</taxon>
        <taxon>Vespula</taxon>
    </lineage>
</organism>
<name>A0ABD2AQC8_VESSQ</name>
<sequence>MYKNYCGKIKNDVLYGEVLSLPKKTVDESLSCIIYFLFSNIKILNNYIKLEKYNIYSVELIRNV</sequence>